<dbReference type="InterPro" id="IPR003696">
    <property type="entry name" value="Carbtransf_dom"/>
</dbReference>
<comment type="caution">
    <text evidence="4">The sequence shown here is derived from an EMBL/GenBank/DDBJ whole genome shotgun (WGS) entry which is preliminary data.</text>
</comment>
<gene>
    <name evidence="4" type="ORF">S03H2_08287</name>
</gene>
<name>X1G9H0_9ZZZZ</name>
<evidence type="ECO:0008006" key="5">
    <source>
        <dbReference type="Google" id="ProtNLM"/>
    </source>
</evidence>
<reference evidence="4" key="1">
    <citation type="journal article" date="2014" name="Front. Microbiol.">
        <title>High frequency of phylogenetically diverse reductive dehalogenase-homologous genes in deep subseafloor sedimentary metagenomes.</title>
        <authorList>
            <person name="Kawai M."/>
            <person name="Futagami T."/>
            <person name="Toyoda A."/>
            <person name="Takaki Y."/>
            <person name="Nishi S."/>
            <person name="Hori S."/>
            <person name="Arai W."/>
            <person name="Tsubouchi T."/>
            <person name="Morono Y."/>
            <person name="Uchiyama I."/>
            <person name="Ito T."/>
            <person name="Fujiyama A."/>
            <person name="Inagaki F."/>
            <person name="Takami H."/>
        </authorList>
    </citation>
    <scope>NUCLEOTIDE SEQUENCE</scope>
    <source>
        <strain evidence="4">Expedition CK06-06</strain>
    </source>
</reference>
<dbReference type="PANTHER" id="PTHR34847">
    <property type="entry name" value="NODULATION PROTEIN U"/>
    <property type="match status" value="1"/>
</dbReference>
<dbReference type="Pfam" id="PF16861">
    <property type="entry name" value="Carbam_trans_C"/>
    <property type="match status" value="1"/>
</dbReference>
<feature type="domain" description="Carbamoyltransferase" evidence="2">
    <location>
        <begin position="4"/>
        <end position="49"/>
    </location>
</feature>
<dbReference type="InterPro" id="IPR038152">
    <property type="entry name" value="Carbam_trans_C_sf"/>
</dbReference>
<dbReference type="AlphaFoldDB" id="X1G9H0"/>
<evidence type="ECO:0000259" key="3">
    <source>
        <dbReference type="Pfam" id="PF16861"/>
    </source>
</evidence>
<dbReference type="InterPro" id="IPR031730">
    <property type="entry name" value="Carbam_trans_C"/>
</dbReference>
<sequence>KEATKNLTCAGGIFLNVKLNQRIWESGNIKNHVIYPNAGDSGLAVGAALYAYYSNHPGAPIYGIDNLYWGPEYGEAEIESLLKARNISYDRIDNVEAFAAQKLSENKIVAWFQGRMESGPRALGNRSILMSANRPDNKDIINARVKFREPFRPFCPSLLWEEKEEYLESARDEFFMITSFTCKERKRSRVPAVVHVDATLRPQTVKKGFNERFWNLIKEFQRLTGEALLLNTSFNIMGEPIINHPREAIRCFYDSGLDFLVLRNFVVKKER</sequence>
<dbReference type="Pfam" id="PF02543">
    <property type="entry name" value="Carbam_trans_N"/>
    <property type="match status" value="1"/>
</dbReference>
<dbReference type="PANTHER" id="PTHR34847:SF1">
    <property type="entry name" value="NODULATION PROTEIN U"/>
    <property type="match status" value="1"/>
</dbReference>
<dbReference type="EMBL" id="BARU01004004">
    <property type="protein sequence ID" value="GAH29678.1"/>
    <property type="molecule type" value="Genomic_DNA"/>
</dbReference>
<protein>
    <recommendedName>
        <fullName evidence="5">Carbamoyltransferase C-terminal domain-containing protein</fullName>
    </recommendedName>
</protein>
<feature type="non-terminal residue" evidence="4">
    <location>
        <position position="1"/>
    </location>
</feature>
<feature type="domain" description="Carbamoyltransferase C-terminal" evidence="3">
    <location>
        <begin position="100"/>
        <end position="269"/>
    </location>
</feature>
<evidence type="ECO:0000256" key="1">
    <source>
        <dbReference type="ARBA" id="ARBA00006129"/>
    </source>
</evidence>
<evidence type="ECO:0000313" key="4">
    <source>
        <dbReference type="EMBL" id="GAH29678.1"/>
    </source>
</evidence>
<evidence type="ECO:0000259" key="2">
    <source>
        <dbReference type="Pfam" id="PF02543"/>
    </source>
</evidence>
<dbReference type="Gene3D" id="3.90.870.20">
    <property type="entry name" value="Carbamoyltransferase, C-terminal domain"/>
    <property type="match status" value="1"/>
</dbReference>
<dbReference type="Gene3D" id="3.30.420.40">
    <property type="match status" value="1"/>
</dbReference>
<dbReference type="InterPro" id="IPR051338">
    <property type="entry name" value="NodU/CmcH_Carbamoyltrnsfr"/>
</dbReference>
<organism evidence="4">
    <name type="scientific">marine sediment metagenome</name>
    <dbReference type="NCBI Taxonomy" id="412755"/>
    <lineage>
        <taxon>unclassified sequences</taxon>
        <taxon>metagenomes</taxon>
        <taxon>ecological metagenomes</taxon>
    </lineage>
</organism>
<accession>X1G9H0</accession>
<dbReference type="GO" id="GO:0003824">
    <property type="term" value="F:catalytic activity"/>
    <property type="evidence" value="ECO:0007669"/>
    <property type="project" value="InterPro"/>
</dbReference>
<proteinExistence type="inferred from homology"/>
<comment type="similarity">
    <text evidence="1">Belongs to the NodU/CmcH family.</text>
</comment>